<evidence type="ECO:0000313" key="2">
    <source>
        <dbReference type="EMBL" id="KDO74037.1"/>
    </source>
</evidence>
<gene>
    <name evidence="2" type="ORF">CISIN_1g040350mg</name>
</gene>
<dbReference type="PaxDb" id="2711-XP_006474795.1"/>
<accession>A0A067GEZ8</accession>
<proteinExistence type="predicted"/>
<dbReference type="Proteomes" id="UP000027120">
    <property type="component" value="Unassembled WGS sequence"/>
</dbReference>
<dbReference type="EMBL" id="KK784885">
    <property type="protein sequence ID" value="KDO74037.1"/>
    <property type="molecule type" value="Genomic_DNA"/>
</dbReference>
<sequence length="70" mass="7477">MCFGTKTCMLCICLIAVVILIGLLFGFGVFKKAFHKVKDNIHACDPAANASLCGTATGRPFLYVPPPSPF</sequence>
<dbReference type="SMR" id="A0A067GEZ8"/>
<dbReference type="PANTHER" id="PTHR36753:SF2">
    <property type="entry name" value="TRANSMEMBRANE PROTEIN"/>
    <property type="match status" value="1"/>
</dbReference>
<keyword evidence="1" id="KW-0472">Membrane</keyword>
<dbReference type="KEGG" id="cit:102606639"/>
<keyword evidence="1" id="KW-1133">Transmembrane helix</keyword>
<feature type="transmembrane region" description="Helical" evidence="1">
    <location>
        <begin position="7"/>
        <end position="30"/>
    </location>
</feature>
<dbReference type="eggNOG" id="ENOG502SD9E">
    <property type="taxonomic scope" value="Eukaryota"/>
</dbReference>
<keyword evidence="1" id="KW-0812">Transmembrane</keyword>
<dbReference type="AlphaFoldDB" id="A0A067GEZ8"/>
<evidence type="ECO:0000313" key="3">
    <source>
        <dbReference type="Proteomes" id="UP000027120"/>
    </source>
</evidence>
<dbReference type="PANTHER" id="PTHR36753">
    <property type="entry name" value="TRANSMEMBRANE PROTEIN"/>
    <property type="match status" value="1"/>
</dbReference>
<dbReference type="OrthoDB" id="1064107at2759"/>
<evidence type="ECO:0008006" key="4">
    <source>
        <dbReference type="Google" id="ProtNLM"/>
    </source>
</evidence>
<reference evidence="2 3" key="1">
    <citation type="submission" date="2014-04" db="EMBL/GenBank/DDBJ databases">
        <authorList>
            <consortium name="International Citrus Genome Consortium"/>
            <person name="Gmitter F."/>
            <person name="Chen C."/>
            <person name="Farmerie W."/>
            <person name="Harkins T."/>
            <person name="Desany B."/>
            <person name="Mohiuddin M."/>
            <person name="Kodira C."/>
            <person name="Borodovsky M."/>
            <person name="Lomsadze A."/>
            <person name="Burns P."/>
            <person name="Jenkins J."/>
            <person name="Prochnik S."/>
            <person name="Shu S."/>
            <person name="Chapman J."/>
            <person name="Pitluck S."/>
            <person name="Schmutz J."/>
            <person name="Rokhsar D."/>
        </authorList>
    </citation>
    <scope>NUCLEOTIDE SEQUENCE</scope>
</reference>
<keyword evidence="3" id="KW-1185">Reference proteome</keyword>
<organism evidence="2 3">
    <name type="scientific">Citrus sinensis</name>
    <name type="common">Sweet orange</name>
    <name type="synonym">Citrus aurantium var. sinensis</name>
    <dbReference type="NCBI Taxonomy" id="2711"/>
    <lineage>
        <taxon>Eukaryota</taxon>
        <taxon>Viridiplantae</taxon>
        <taxon>Streptophyta</taxon>
        <taxon>Embryophyta</taxon>
        <taxon>Tracheophyta</taxon>
        <taxon>Spermatophyta</taxon>
        <taxon>Magnoliopsida</taxon>
        <taxon>eudicotyledons</taxon>
        <taxon>Gunneridae</taxon>
        <taxon>Pentapetalae</taxon>
        <taxon>rosids</taxon>
        <taxon>malvids</taxon>
        <taxon>Sapindales</taxon>
        <taxon>Rutaceae</taxon>
        <taxon>Aurantioideae</taxon>
        <taxon>Citrus</taxon>
    </lineage>
</organism>
<protein>
    <recommendedName>
        <fullName evidence="4">Transmembrane protein</fullName>
    </recommendedName>
</protein>
<evidence type="ECO:0000256" key="1">
    <source>
        <dbReference type="SAM" id="Phobius"/>
    </source>
</evidence>
<name>A0A067GEZ8_CITSI</name>